<dbReference type="Proteomes" id="UP000676776">
    <property type="component" value="Unassembled WGS sequence"/>
</dbReference>
<protein>
    <recommendedName>
        <fullName evidence="1">Glycosyltransferase subfamily 4-like N-terminal domain-containing protein</fullName>
    </recommendedName>
</protein>
<evidence type="ECO:0000313" key="3">
    <source>
        <dbReference type="Proteomes" id="UP000676776"/>
    </source>
</evidence>
<dbReference type="EMBL" id="JAGEVF010000002">
    <property type="protein sequence ID" value="MBO3115784.1"/>
    <property type="molecule type" value="Genomic_DNA"/>
</dbReference>
<dbReference type="Pfam" id="PF13477">
    <property type="entry name" value="Glyco_trans_4_2"/>
    <property type="match status" value="1"/>
</dbReference>
<proteinExistence type="predicted"/>
<dbReference type="InterPro" id="IPR028098">
    <property type="entry name" value="Glyco_trans_4-like_N"/>
</dbReference>
<organism evidence="2 3">
    <name type="scientific">Winogradskyella pelagia</name>
    <dbReference type="NCBI Taxonomy" id="2819984"/>
    <lineage>
        <taxon>Bacteria</taxon>
        <taxon>Pseudomonadati</taxon>
        <taxon>Bacteroidota</taxon>
        <taxon>Flavobacteriia</taxon>
        <taxon>Flavobacteriales</taxon>
        <taxon>Flavobacteriaceae</taxon>
        <taxon>Winogradskyella</taxon>
    </lineage>
</organism>
<gene>
    <name evidence="2" type="ORF">J4050_03450</name>
</gene>
<sequence>MRIVYLITTKGHGKGGHFHSLNAIANTIGRVHDVHVINVGVQRSESLDSSSYKISFVKYNGYNFFKVFLKLKKIVKHVQPQVVHAFDVESFAFARLFSISLRQPSYLNKCGGPNPKLYYPKADNLVLFSHENQHFFDEHRKYQKVNKVLIPNRVLPVYIDVEKVKAFKEKHKVNTEITILRIARIGNHYHQSILQGINLVKWLVEKGCNVKFIILGTIQSEEIYRDLLDYINQNNITNHVIIETDDKFTHNASKVLSAGNIIIGTGRNFMEAASLGQILLVPYEDEDYPLLVDNDNFDQVFETNFSPRTKVDNYNSRLNLENILSLVQSKDNYINSQKWFNSFFNVKEAVNKYTQLYNASDNHKLFLFDIVLNVLYSIKGLVVK</sequence>
<comment type="caution">
    <text evidence="2">The sequence shown here is derived from an EMBL/GenBank/DDBJ whole genome shotgun (WGS) entry which is preliminary data.</text>
</comment>
<evidence type="ECO:0000259" key="1">
    <source>
        <dbReference type="Pfam" id="PF13477"/>
    </source>
</evidence>
<dbReference type="RefSeq" id="WP_208152557.1">
    <property type="nucleotide sequence ID" value="NZ_JAGEVF010000002.1"/>
</dbReference>
<accession>A0ABS3SZ84</accession>
<evidence type="ECO:0000313" key="2">
    <source>
        <dbReference type="EMBL" id="MBO3115784.1"/>
    </source>
</evidence>
<reference evidence="2 3" key="1">
    <citation type="submission" date="2021-03" db="EMBL/GenBank/DDBJ databases">
        <title>Winogradskyella sp. nov., isolated from costal sediment.</title>
        <authorList>
            <person name="Gao C."/>
        </authorList>
    </citation>
    <scope>NUCLEOTIDE SEQUENCE [LARGE SCALE GENOMIC DNA]</scope>
    <source>
        <strain evidence="2 3">DF17</strain>
    </source>
</reference>
<name>A0ABS3SZ84_9FLAO</name>
<dbReference type="SUPFAM" id="SSF53756">
    <property type="entry name" value="UDP-Glycosyltransferase/glycogen phosphorylase"/>
    <property type="match status" value="1"/>
</dbReference>
<dbReference type="Gene3D" id="3.40.50.2000">
    <property type="entry name" value="Glycogen Phosphorylase B"/>
    <property type="match status" value="2"/>
</dbReference>
<feature type="domain" description="Glycosyltransferase subfamily 4-like N-terminal" evidence="1">
    <location>
        <begin position="16"/>
        <end position="101"/>
    </location>
</feature>
<keyword evidence="3" id="KW-1185">Reference proteome</keyword>